<evidence type="ECO:0000313" key="2">
    <source>
        <dbReference type="Proteomes" id="UP000253250"/>
    </source>
</evidence>
<comment type="caution">
    <text evidence="1">The sequence shown here is derived from an EMBL/GenBank/DDBJ whole genome shotgun (WGS) entry which is preliminary data.</text>
</comment>
<gene>
    <name evidence="1" type="ORF">C4900_04430</name>
</gene>
<sequence>MLDPEHHLLHSLYDSDTGRGVENVLSYLELALLLHENLTTRIVLIAHGRYAMRRPPRAWISYLVIAAFLSAGPMKNTHPTTVLTISPSMATDPRRPFTGKGLHYALNRSHTTTRPMRIIADRPHLKTMRP</sequence>
<proteinExistence type="predicted"/>
<protein>
    <submittedName>
        <fullName evidence="1">Uncharacterized protein</fullName>
    </submittedName>
</protein>
<dbReference type="EMBL" id="PSYR01000001">
    <property type="protein sequence ID" value="RCN58999.1"/>
    <property type="molecule type" value="Genomic_DNA"/>
</dbReference>
<dbReference type="AlphaFoldDB" id="A0A1C2G0P8"/>
<dbReference type="Proteomes" id="UP000253250">
    <property type="component" value="Unassembled WGS sequence"/>
</dbReference>
<evidence type="ECO:0000313" key="1">
    <source>
        <dbReference type="EMBL" id="RCN58999.1"/>
    </source>
</evidence>
<name>A0A1C2G0P8_9GAMM</name>
<reference evidence="1 2" key="1">
    <citation type="submission" date="2018-02" db="EMBL/GenBank/DDBJ databases">
        <title>Insights into the biology of acidophilic members of the Acidiferrobacteraceae family derived from comparative genomic analyses.</title>
        <authorList>
            <person name="Issotta F."/>
            <person name="Thyssen C."/>
            <person name="Mena C."/>
            <person name="Moya A."/>
            <person name="Bellenberg S."/>
            <person name="Sproer C."/>
            <person name="Covarrubias P.C."/>
            <person name="Sand W."/>
            <person name="Quatrini R."/>
            <person name="Vera M."/>
        </authorList>
    </citation>
    <scope>NUCLEOTIDE SEQUENCE [LARGE SCALE GENOMIC DNA]</scope>
    <source>
        <strain evidence="2">m-1</strain>
    </source>
</reference>
<dbReference type="STRING" id="163359.A9R16_13665"/>
<accession>A0A1C2G0P8</accession>
<keyword evidence="2" id="KW-1185">Reference proteome</keyword>
<organism evidence="1 2">
    <name type="scientific">Acidiferrobacter thiooxydans</name>
    <dbReference type="NCBI Taxonomy" id="163359"/>
    <lineage>
        <taxon>Bacteria</taxon>
        <taxon>Pseudomonadati</taxon>
        <taxon>Pseudomonadota</taxon>
        <taxon>Gammaproteobacteria</taxon>
        <taxon>Acidiferrobacterales</taxon>
        <taxon>Acidiferrobacteraceae</taxon>
        <taxon>Acidiferrobacter</taxon>
    </lineage>
</organism>